<feature type="domain" description="DUF4123" evidence="1">
    <location>
        <begin position="22"/>
        <end position="138"/>
    </location>
</feature>
<sequence>MHPSLAPSAWLAQDVLRPNEQLYAVLSNASDARPLAAWQATAAGMRPQSLWAGTPYAEWDEVMPYVGIVEPGSAFLDWIAASEATDWGWLAVSSSPLEVVVAHLQSLTKVYLADDHAVFLRFWDGLQFLPIMQKLGEEAGRVLPVFRCYWINGESLTVTTGPVTAVKPSPWWRVPASLLKQLAEQSPQTLIENLLQWLEEQRPDLYAAFSLSILRHKVAYFVREPLVDYQALVNHLESESCSTPWLVA</sequence>
<reference evidence="2 3" key="1">
    <citation type="submission" date="2019-05" db="EMBL/GenBank/DDBJ databases">
        <authorList>
            <consortium name="Pathogen Informatics"/>
        </authorList>
    </citation>
    <scope>NUCLEOTIDE SEQUENCE [LARGE SCALE GENOMIC DNA]</scope>
    <source>
        <strain evidence="2 3">NCTC10696</strain>
    </source>
</reference>
<dbReference type="Pfam" id="PF13503">
    <property type="entry name" value="DUF4123"/>
    <property type="match status" value="1"/>
</dbReference>
<accession>A0AAX3I1I7</accession>
<dbReference type="EMBL" id="LR590482">
    <property type="protein sequence ID" value="VTQ89237.1"/>
    <property type="molecule type" value="Genomic_DNA"/>
</dbReference>
<dbReference type="InterPro" id="IPR025391">
    <property type="entry name" value="DUF4123"/>
</dbReference>
<organism evidence="2 3">
    <name type="scientific">Pseudomonas synxantha</name>
    <dbReference type="NCBI Taxonomy" id="47883"/>
    <lineage>
        <taxon>Bacteria</taxon>
        <taxon>Pseudomonadati</taxon>
        <taxon>Pseudomonadota</taxon>
        <taxon>Gammaproteobacteria</taxon>
        <taxon>Pseudomonadales</taxon>
        <taxon>Pseudomonadaceae</taxon>
        <taxon>Pseudomonas</taxon>
    </lineage>
</organism>
<dbReference type="GeneID" id="61828309"/>
<proteinExistence type="predicted"/>
<name>A0AAX3I1I7_9PSED</name>
<dbReference type="RefSeq" id="WP_057023469.1">
    <property type="nucleotide sequence ID" value="NZ_CBCSGQ010000014.1"/>
</dbReference>
<evidence type="ECO:0000313" key="2">
    <source>
        <dbReference type="EMBL" id="VTQ89237.1"/>
    </source>
</evidence>
<evidence type="ECO:0000313" key="3">
    <source>
        <dbReference type="Proteomes" id="UP000306562"/>
    </source>
</evidence>
<gene>
    <name evidence="2" type="ORF">NCTC10696_00498</name>
</gene>
<dbReference type="AlphaFoldDB" id="A0AAX3I1I7"/>
<protein>
    <recommendedName>
        <fullName evidence="1">DUF4123 domain-containing protein</fullName>
    </recommendedName>
</protein>
<evidence type="ECO:0000259" key="1">
    <source>
        <dbReference type="Pfam" id="PF13503"/>
    </source>
</evidence>
<dbReference type="Proteomes" id="UP000306562">
    <property type="component" value="Chromosome"/>
</dbReference>